<dbReference type="Gene3D" id="3.30.420.40">
    <property type="match status" value="2"/>
</dbReference>
<dbReference type="GO" id="GO:0005829">
    <property type="term" value="C:cytosol"/>
    <property type="evidence" value="ECO:0007669"/>
    <property type="project" value="TreeGrafter"/>
</dbReference>
<reference evidence="2 3" key="1">
    <citation type="submission" date="2019-12" db="EMBL/GenBank/DDBJ databases">
        <title>Roseobacter cerasinus sp. nov., isolated from seawater around aquaculture.</title>
        <authorList>
            <person name="Muramatsu S."/>
            <person name="Takabe Y."/>
            <person name="Mori K."/>
            <person name="Takaichi S."/>
            <person name="Hanada S."/>
        </authorList>
    </citation>
    <scope>NUCLEOTIDE SEQUENCE [LARGE SCALE GENOMIC DNA]</scope>
    <source>
        <strain evidence="2 3">AI77</strain>
    </source>
</reference>
<gene>
    <name evidence="2" type="ORF">So717_05450</name>
</gene>
<name>A0A640VM50_9RHOB</name>
<dbReference type="GO" id="GO:0016740">
    <property type="term" value="F:transferase activity"/>
    <property type="evidence" value="ECO:0007669"/>
    <property type="project" value="UniProtKB-KW"/>
</dbReference>
<feature type="domain" description="Gcp-like" evidence="1">
    <location>
        <begin position="35"/>
        <end position="123"/>
    </location>
</feature>
<evidence type="ECO:0000313" key="2">
    <source>
        <dbReference type="EMBL" id="GFE48792.1"/>
    </source>
</evidence>
<keyword evidence="3" id="KW-1185">Reference proteome</keyword>
<dbReference type="NCBIfam" id="TIGR03725">
    <property type="entry name" value="T6A_YeaZ"/>
    <property type="match status" value="1"/>
</dbReference>
<evidence type="ECO:0000313" key="3">
    <source>
        <dbReference type="Proteomes" id="UP000436522"/>
    </source>
</evidence>
<dbReference type="PANTHER" id="PTHR11735">
    <property type="entry name" value="TRNA N6-ADENOSINE THREONYLCARBAMOYLTRANSFERASE"/>
    <property type="match status" value="1"/>
</dbReference>
<dbReference type="SUPFAM" id="SSF53067">
    <property type="entry name" value="Actin-like ATPase domain"/>
    <property type="match status" value="1"/>
</dbReference>
<organism evidence="2 3">
    <name type="scientific">Roseobacter cerasinus</name>
    <dbReference type="NCBI Taxonomy" id="2602289"/>
    <lineage>
        <taxon>Bacteria</taxon>
        <taxon>Pseudomonadati</taxon>
        <taxon>Pseudomonadota</taxon>
        <taxon>Alphaproteobacteria</taxon>
        <taxon>Rhodobacterales</taxon>
        <taxon>Roseobacteraceae</taxon>
        <taxon>Roseobacter</taxon>
    </lineage>
</organism>
<evidence type="ECO:0000259" key="1">
    <source>
        <dbReference type="Pfam" id="PF00814"/>
    </source>
</evidence>
<accession>A0A640VM50</accession>
<dbReference type="PANTHER" id="PTHR11735:SF11">
    <property type="entry name" value="TRNA THREONYLCARBAMOYLADENOSINE BIOSYNTHESIS PROTEIN TSAB"/>
    <property type="match status" value="1"/>
</dbReference>
<dbReference type="InterPro" id="IPR043129">
    <property type="entry name" value="ATPase_NBD"/>
</dbReference>
<comment type="caution">
    <text evidence="2">The sequence shown here is derived from an EMBL/GenBank/DDBJ whole genome shotgun (WGS) entry which is preliminary data.</text>
</comment>
<protein>
    <submittedName>
        <fullName evidence="2">tRNA N6-adenosine(37)-N6-threonylcarbamoyltransferase complex dimerization subunit TsaB</fullName>
    </submittedName>
</protein>
<dbReference type="Pfam" id="PF00814">
    <property type="entry name" value="TsaD"/>
    <property type="match status" value="1"/>
</dbReference>
<dbReference type="EMBL" id="BLIV01000001">
    <property type="protein sequence ID" value="GFE48792.1"/>
    <property type="molecule type" value="Genomic_DNA"/>
</dbReference>
<proteinExistence type="predicted"/>
<dbReference type="InterPro" id="IPR022496">
    <property type="entry name" value="T6A_TsaB"/>
</dbReference>
<dbReference type="AlphaFoldDB" id="A0A640VM50"/>
<dbReference type="InterPro" id="IPR000905">
    <property type="entry name" value="Gcp-like_dom"/>
</dbReference>
<sequence>MSCTVLAFDTAAPCCAVAVLAGGRVVAQAEEPMQKGQAERLMGLCEDVLSGTGLAFHDLTAIGVGVGPGNFTGIRISVAAARGLALGLGVPAIGVSGFDALRFGHDGPCATAIAARRGHLYVQSFDGGRVSAPVIVPEDAILNHAGPLIGARGIAPAHSTAVAIAHLAASRLGTPQPRPAPLYLRPADAAPARDSAPVILP</sequence>
<dbReference type="Proteomes" id="UP000436522">
    <property type="component" value="Unassembled WGS sequence"/>
</dbReference>
<dbReference type="GO" id="GO:0002949">
    <property type="term" value="P:tRNA threonylcarbamoyladenosine modification"/>
    <property type="evidence" value="ECO:0007669"/>
    <property type="project" value="InterPro"/>
</dbReference>
<keyword evidence="2" id="KW-0808">Transferase</keyword>